<dbReference type="PRINTS" id="PR01045">
    <property type="entry name" value="TRNASYNTHGB"/>
</dbReference>
<keyword evidence="8 10" id="KW-0030">Aminoacyl-tRNA synthetase</keyword>
<dbReference type="Pfam" id="PF05746">
    <property type="entry name" value="DALR_1"/>
    <property type="match status" value="1"/>
</dbReference>
<reference evidence="12" key="1">
    <citation type="submission" date="2010-12" db="EMBL/GenBank/DDBJ databases">
        <title>Complete sequence of Bacillus cellulosilyticus DSM 2522.</title>
        <authorList>
            <consortium name="US DOE Joint Genome Institute"/>
            <person name="Lucas S."/>
            <person name="Copeland A."/>
            <person name="Lapidus A."/>
            <person name="Cheng J.-F."/>
            <person name="Bruce D."/>
            <person name="Goodwin L."/>
            <person name="Pitluck S."/>
            <person name="Chertkov O."/>
            <person name="Detter J.C."/>
            <person name="Han C."/>
            <person name="Tapia R."/>
            <person name="Land M."/>
            <person name="Hauser L."/>
            <person name="Jeffries C."/>
            <person name="Kyrpides N."/>
            <person name="Ivanova N."/>
            <person name="Mikhailova N."/>
            <person name="Brumm P."/>
            <person name="Mead D."/>
            <person name="Woyke T."/>
        </authorList>
    </citation>
    <scope>NUCLEOTIDE SEQUENCE [LARGE SCALE GENOMIC DNA]</scope>
    <source>
        <strain evidence="12">DSM 2522</strain>
    </source>
</reference>
<evidence type="ECO:0000256" key="9">
    <source>
        <dbReference type="ARBA" id="ARBA00047937"/>
    </source>
</evidence>
<dbReference type="GO" id="GO:0005829">
    <property type="term" value="C:cytosol"/>
    <property type="evidence" value="ECO:0007669"/>
    <property type="project" value="TreeGrafter"/>
</dbReference>
<sequence length="700" mass="79803">MSMSKQTFLFEIGLEEMPARFVTTAMNQLAEKVEKWLLDNRLNYEAVQRYSTPRRLAIKINGLDDRQADIEEEAKGPSKKIAQDADGNWTKAAEGFARGQGVSVSDLFFKEIKGEEYVFVNKFMKGTATNELLQDLKEVAISLQFPKNMRWGSLQFRYVRPIKWLVALYGSEVIPFEIAHVPSSNVTYGHRFLGEEITLSEANEYENLLLSQYVIADPEQRKEAIRSQVKYIGEQEGYVIPVDEDLLEEINNLVEYPTSLIGNFDERFLMVPSDVLITSMREHQRYFPVKDSNGNLLPHFITVRNGDHRHLENVQKGNEKVLRARLADAEFFYEEDLKQPLDANLERLESIVYHEELGSIGDKVRRIQGLATTFAEWNGLNEEELKTVLRVAQLSKADLVTHMVGEFPELEGRMGEEYARKSGEDEKVAQGIYEHYLPKQAGDQLPKTSVGALVSVADKVDTIVTSFSIGLIPTGSQDPHGLRRQTAGVIQIFLANKWKINVLDVFKEALQLAEKHGLLKRDKETVLEELVEFIKLRVKNILQDKGIRYDIVDAVMNTDIGEITTLVDKANVLQSKINETSFKKLVEAFSRVTNIAKKAKDNQHMDVNDSLFTEKAEKDLFKMNAAVSKQMNDLLKSGNVEAAFDELKQLEPYIHDYFDHVMVMTDDTALKTNRLNQMNEAAKLITQFAEFQSIVFHSEE</sequence>
<evidence type="ECO:0000256" key="10">
    <source>
        <dbReference type="HAMAP-Rule" id="MF_00255"/>
    </source>
</evidence>
<comment type="similarity">
    <text evidence="2 10">Belongs to the class-II aminoacyl-tRNA synthetase family.</text>
</comment>
<keyword evidence="5 10" id="KW-0547">Nucleotide-binding</keyword>
<dbReference type="EC" id="6.1.1.14" evidence="10"/>
<dbReference type="GO" id="GO:0004820">
    <property type="term" value="F:glycine-tRNA ligase activity"/>
    <property type="evidence" value="ECO:0007669"/>
    <property type="project" value="UniProtKB-UniRule"/>
</dbReference>
<keyword evidence="3 10" id="KW-0963">Cytoplasm</keyword>
<evidence type="ECO:0000256" key="1">
    <source>
        <dbReference type="ARBA" id="ARBA00004496"/>
    </source>
</evidence>
<evidence type="ECO:0000256" key="7">
    <source>
        <dbReference type="ARBA" id="ARBA00022917"/>
    </source>
</evidence>
<keyword evidence="7 10" id="KW-0648">Protein biosynthesis</keyword>
<dbReference type="KEGG" id="bco:Bcell_1611"/>
<dbReference type="GO" id="GO:0005524">
    <property type="term" value="F:ATP binding"/>
    <property type="evidence" value="ECO:0007669"/>
    <property type="project" value="UniProtKB-UniRule"/>
</dbReference>
<comment type="catalytic activity">
    <reaction evidence="9 10">
        <text>tRNA(Gly) + glycine + ATP = glycyl-tRNA(Gly) + AMP + diphosphate</text>
        <dbReference type="Rhea" id="RHEA:16013"/>
        <dbReference type="Rhea" id="RHEA-COMP:9664"/>
        <dbReference type="Rhea" id="RHEA-COMP:9683"/>
        <dbReference type="ChEBI" id="CHEBI:30616"/>
        <dbReference type="ChEBI" id="CHEBI:33019"/>
        <dbReference type="ChEBI" id="CHEBI:57305"/>
        <dbReference type="ChEBI" id="CHEBI:78442"/>
        <dbReference type="ChEBI" id="CHEBI:78522"/>
        <dbReference type="ChEBI" id="CHEBI:456215"/>
        <dbReference type="EC" id="6.1.1.14"/>
    </reaction>
</comment>
<dbReference type="EMBL" id="CP002394">
    <property type="protein sequence ID" value="ADU29874.1"/>
    <property type="molecule type" value="Genomic_DNA"/>
</dbReference>
<dbReference type="AlphaFoldDB" id="E6TW51"/>
<evidence type="ECO:0000256" key="6">
    <source>
        <dbReference type="ARBA" id="ARBA00022840"/>
    </source>
</evidence>
<dbReference type="InterPro" id="IPR015944">
    <property type="entry name" value="Gly-tRNA-synth_bsu"/>
</dbReference>
<keyword evidence="13" id="KW-1185">Reference proteome</keyword>
<gene>
    <name evidence="10" type="primary">glyS</name>
    <name evidence="12" type="ordered locus">Bcell_1611</name>
</gene>
<dbReference type="Proteomes" id="UP000001401">
    <property type="component" value="Chromosome"/>
</dbReference>
<feature type="domain" description="DALR anticodon binding" evidence="11">
    <location>
        <begin position="587"/>
        <end position="686"/>
    </location>
</feature>
<evidence type="ECO:0000256" key="3">
    <source>
        <dbReference type="ARBA" id="ARBA00022490"/>
    </source>
</evidence>
<dbReference type="GO" id="GO:0006426">
    <property type="term" value="P:glycyl-tRNA aminoacylation"/>
    <property type="evidence" value="ECO:0007669"/>
    <property type="project" value="UniProtKB-UniRule"/>
</dbReference>
<dbReference type="Pfam" id="PF02092">
    <property type="entry name" value="tRNA_synt_2f"/>
    <property type="match status" value="1"/>
</dbReference>
<dbReference type="PANTHER" id="PTHR30075:SF2">
    <property type="entry name" value="GLYCINE--TRNA LIGASE, CHLOROPLASTIC_MITOCHONDRIAL 2"/>
    <property type="match status" value="1"/>
</dbReference>
<evidence type="ECO:0000256" key="8">
    <source>
        <dbReference type="ARBA" id="ARBA00023146"/>
    </source>
</evidence>
<evidence type="ECO:0000313" key="12">
    <source>
        <dbReference type="EMBL" id="ADU29874.1"/>
    </source>
</evidence>
<comment type="subcellular location">
    <subcellularLocation>
        <location evidence="1 10">Cytoplasm</location>
    </subcellularLocation>
</comment>
<protein>
    <recommendedName>
        <fullName evidence="10">Glycine--tRNA ligase beta subunit</fullName>
        <ecNumber evidence="10">6.1.1.14</ecNumber>
    </recommendedName>
    <alternativeName>
        <fullName evidence="10">Glycyl-tRNA synthetase beta subunit</fullName>
        <shortName evidence="10">GlyRS</shortName>
    </alternativeName>
</protein>
<dbReference type="PANTHER" id="PTHR30075">
    <property type="entry name" value="GLYCYL-TRNA SYNTHETASE"/>
    <property type="match status" value="1"/>
</dbReference>
<keyword evidence="4 10" id="KW-0436">Ligase</keyword>
<dbReference type="InterPro" id="IPR008909">
    <property type="entry name" value="DALR_anticod-bd"/>
</dbReference>
<dbReference type="GO" id="GO:0004814">
    <property type="term" value="F:arginine-tRNA ligase activity"/>
    <property type="evidence" value="ECO:0007669"/>
    <property type="project" value="InterPro"/>
</dbReference>
<evidence type="ECO:0000313" key="13">
    <source>
        <dbReference type="Proteomes" id="UP000001401"/>
    </source>
</evidence>
<dbReference type="SUPFAM" id="SSF109604">
    <property type="entry name" value="HD-domain/PDEase-like"/>
    <property type="match status" value="1"/>
</dbReference>
<dbReference type="eggNOG" id="COG0751">
    <property type="taxonomic scope" value="Bacteria"/>
</dbReference>
<dbReference type="PROSITE" id="PS50861">
    <property type="entry name" value="AA_TRNA_LIGASE_II_GLYAB"/>
    <property type="match status" value="1"/>
</dbReference>
<dbReference type="InterPro" id="IPR006194">
    <property type="entry name" value="Gly-tRNA-synth_heterodimer"/>
</dbReference>
<dbReference type="GO" id="GO:0006420">
    <property type="term" value="P:arginyl-tRNA aminoacylation"/>
    <property type="evidence" value="ECO:0007669"/>
    <property type="project" value="InterPro"/>
</dbReference>
<dbReference type="HAMAP" id="MF_00255">
    <property type="entry name" value="Gly_tRNA_synth_beta"/>
    <property type="match status" value="1"/>
</dbReference>
<dbReference type="STRING" id="649639.Bcell_1611"/>
<proteinExistence type="inferred from homology"/>
<dbReference type="NCBIfam" id="TIGR00211">
    <property type="entry name" value="glyS"/>
    <property type="match status" value="1"/>
</dbReference>
<comment type="subunit">
    <text evidence="10">Tetramer of two alpha and two beta subunits.</text>
</comment>
<accession>E6TW51</accession>
<evidence type="ECO:0000256" key="5">
    <source>
        <dbReference type="ARBA" id="ARBA00022741"/>
    </source>
</evidence>
<evidence type="ECO:0000256" key="4">
    <source>
        <dbReference type="ARBA" id="ARBA00022598"/>
    </source>
</evidence>
<dbReference type="HOGENOM" id="CLU_007220_2_2_9"/>
<evidence type="ECO:0000259" key="11">
    <source>
        <dbReference type="Pfam" id="PF05746"/>
    </source>
</evidence>
<keyword evidence="6 10" id="KW-0067">ATP-binding</keyword>
<organism evidence="12 13">
    <name type="scientific">Evansella cellulosilytica (strain ATCC 21833 / DSM 2522 / FERM P-1141 / JCM 9156 / N-4)</name>
    <name type="common">Bacillus cellulosilyticus</name>
    <dbReference type="NCBI Taxonomy" id="649639"/>
    <lineage>
        <taxon>Bacteria</taxon>
        <taxon>Bacillati</taxon>
        <taxon>Bacillota</taxon>
        <taxon>Bacilli</taxon>
        <taxon>Bacillales</taxon>
        <taxon>Bacillaceae</taxon>
        <taxon>Evansella</taxon>
    </lineage>
</organism>
<name>E6TW51_EVAC2</name>
<evidence type="ECO:0000256" key="2">
    <source>
        <dbReference type="ARBA" id="ARBA00008226"/>
    </source>
</evidence>